<dbReference type="RefSeq" id="WP_208812571.1">
    <property type="nucleotide sequence ID" value="NZ_WVUH01000047.1"/>
</dbReference>
<feature type="domain" description="Ketoreductase" evidence="2">
    <location>
        <begin position="6"/>
        <end position="184"/>
    </location>
</feature>
<organism evidence="3 4">
    <name type="scientific">Micromonospora echinofusca</name>
    <dbReference type="NCBI Taxonomy" id="47858"/>
    <lineage>
        <taxon>Bacteria</taxon>
        <taxon>Bacillati</taxon>
        <taxon>Actinomycetota</taxon>
        <taxon>Actinomycetes</taxon>
        <taxon>Micromonosporales</taxon>
        <taxon>Micromonosporaceae</taxon>
        <taxon>Micromonospora</taxon>
    </lineage>
</organism>
<dbReference type="Proteomes" id="UP000823521">
    <property type="component" value="Unassembled WGS sequence"/>
</dbReference>
<reference evidence="3 4" key="1">
    <citation type="submission" date="2019-12" db="EMBL/GenBank/DDBJ databases">
        <title>Whole genome sequencing of endophytic Actinobacterium Micromonospora sp. MPMI6T.</title>
        <authorList>
            <person name="Evv R."/>
            <person name="Podile A.R."/>
        </authorList>
    </citation>
    <scope>NUCLEOTIDE SEQUENCE [LARGE SCALE GENOMIC DNA]</scope>
    <source>
        <strain evidence="3 4">MPMI6</strain>
    </source>
</reference>
<dbReference type="PROSITE" id="PS00061">
    <property type="entry name" value="ADH_SHORT"/>
    <property type="match status" value="1"/>
</dbReference>
<dbReference type="InterPro" id="IPR020904">
    <property type="entry name" value="Sc_DH/Rdtase_CS"/>
</dbReference>
<gene>
    <name evidence="3" type="ORF">GSF22_08380</name>
</gene>
<dbReference type="GO" id="GO:0047936">
    <property type="term" value="F:glucose 1-dehydrogenase [NAD(P)+] activity"/>
    <property type="evidence" value="ECO:0007669"/>
    <property type="project" value="UniProtKB-EC"/>
</dbReference>
<name>A0ABS3VNE7_MICEH</name>
<dbReference type="PANTHER" id="PTHR43975:SF2">
    <property type="entry name" value="EG:BACR7A4.14 PROTEIN-RELATED"/>
    <property type="match status" value="1"/>
</dbReference>
<dbReference type="Pfam" id="PF13561">
    <property type="entry name" value="adh_short_C2"/>
    <property type="match status" value="1"/>
</dbReference>
<accession>A0ABS3VNE7</accession>
<dbReference type="PRINTS" id="PR00080">
    <property type="entry name" value="SDRFAMILY"/>
</dbReference>
<comment type="caution">
    <text evidence="3">The sequence shown here is derived from an EMBL/GenBank/DDBJ whole genome shotgun (WGS) entry which is preliminary data.</text>
</comment>
<proteinExistence type="inferred from homology"/>
<protein>
    <submittedName>
        <fullName evidence="3">Glucose 1-dehydrogenase</fullName>
        <ecNumber evidence="3">1.1.1.47</ecNumber>
    </submittedName>
</protein>
<comment type="similarity">
    <text evidence="1">Belongs to the short-chain dehydrogenases/reductases (SDR) family.</text>
</comment>
<keyword evidence="4" id="KW-1185">Reference proteome</keyword>
<dbReference type="NCBIfam" id="NF005559">
    <property type="entry name" value="PRK07231.1"/>
    <property type="match status" value="1"/>
</dbReference>
<keyword evidence="3" id="KW-0560">Oxidoreductase</keyword>
<dbReference type="InterPro" id="IPR057326">
    <property type="entry name" value="KR_dom"/>
</dbReference>
<dbReference type="Gene3D" id="3.40.50.720">
    <property type="entry name" value="NAD(P)-binding Rossmann-like Domain"/>
    <property type="match status" value="1"/>
</dbReference>
<dbReference type="EMBL" id="WVUH01000047">
    <property type="protein sequence ID" value="MBO4206022.1"/>
    <property type="molecule type" value="Genomic_DNA"/>
</dbReference>
<dbReference type="SUPFAM" id="SSF51735">
    <property type="entry name" value="NAD(P)-binding Rossmann-fold domains"/>
    <property type="match status" value="1"/>
</dbReference>
<evidence type="ECO:0000313" key="4">
    <source>
        <dbReference type="Proteomes" id="UP000823521"/>
    </source>
</evidence>
<sequence length="251" mass="26233">MSLEGKAFLITGAGSGIGAATAVRAAAGGARVAVLGRRESALTRTMTAIHDGGAGEAIMVPADLTDPVDVDRAAAVTLKEFGGLDGLVNNAGIGRFAPIGEADCKDLQYMFDLHVRGPVQLIQRFVPSLRERRGSIVNVTSVAGDLAAPGRSFYGATKAAINHLTRSLARELAPGIRVNAILPGPVDTPIYDKVAGSPEELDRLRADMIALTPLGRFGRPEEIAEWICQLLDDAGRWVTGALLPIDGGRCA</sequence>
<evidence type="ECO:0000313" key="3">
    <source>
        <dbReference type="EMBL" id="MBO4206022.1"/>
    </source>
</evidence>
<evidence type="ECO:0000259" key="2">
    <source>
        <dbReference type="SMART" id="SM00822"/>
    </source>
</evidence>
<dbReference type="PRINTS" id="PR00081">
    <property type="entry name" value="GDHRDH"/>
</dbReference>
<dbReference type="EC" id="1.1.1.47" evidence="3"/>
<dbReference type="InterPro" id="IPR036291">
    <property type="entry name" value="NAD(P)-bd_dom_sf"/>
</dbReference>
<dbReference type="CDD" id="cd05233">
    <property type="entry name" value="SDR_c"/>
    <property type="match status" value="1"/>
</dbReference>
<dbReference type="SMART" id="SM00822">
    <property type="entry name" value="PKS_KR"/>
    <property type="match status" value="1"/>
</dbReference>
<dbReference type="PANTHER" id="PTHR43975">
    <property type="entry name" value="ZGC:101858"/>
    <property type="match status" value="1"/>
</dbReference>
<dbReference type="InterPro" id="IPR002347">
    <property type="entry name" value="SDR_fam"/>
</dbReference>
<evidence type="ECO:0000256" key="1">
    <source>
        <dbReference type="ARBA" id="ARBA00006484"/>
    </source>
</evidence>